<dbReference type="AlphaFoldDB" id="A0A5C5YXV9"/>
<dbReference type="SUPFAM" id="SSF53335">
    <property type="entry name" value="S-adenosyl-L-methionine-dependent methyltransferases"/>
    <property type="match status" value="1"/>
</dbReference>
<sequence>MTQMTDVESIRSVIAKLAALPAPRPADAERLRTQFGSERLSELILIARLQKKACLKFGPGVWWVTEKSLQQATPWQIAKLKSQWLGDAKAYDLCCGIGGDAMQLALRASGTCQLVAVDSDPRVIEYADANLQFITAKTLDNTGAAERTTTVCADARSIAIEAGASLHVDPDRRAGGKRTTRPEDYQPQLDDVMAMVGKASSAIIKLAPAAILPEPIQRSGHRCWMSLSGSVREQTVLLGESTERAGQQVGTVSAAVGRRDGAFSIFSADSQMLNAKAKPANAPMAFLVDPDAAIRAAGLTETFAETYSLRTLGGSAGFLTGDADFLTGDSGTLTEKMANIGQIAWAGSCDHRKLRKEFRKRNWYPETIKVRGTDHDPAKWVKQFRQCGETPVTLWIGRTGQRVFAAVSVKSAPAKQRIG</sequence>
<accession>A0A5C5YXV9</accession>
<dbReference type="InterPro" id="IPR029063">
    <property type="entry name" value="SAM-dependent_MTases_sf"/>
</dbReference>
<dbReference type="EMBL" id="SJPJ01000001">
    <property type="protein sequence ID" value="TWT79918.1"/>
    <property type="molecule type" value="Genomic_DNA"/>
</dbReference>
<keyword evidence="2" id="KW-1185">Reference proteome</keyword>
<dbReference type="RefSeq" id="WP_146395035.1">
    <property type="nucleotide sequence ID" value="NZ_SJPJ01000001.1"/>
</dbReference>
<evidence type="ECO:0008006" key="3">
    <source>
        <dbReference type="Google" id="ProtNLM"/>
    </source>
</evidence>
<protein>
    <recommendedName>
        <fullName evidence="3">THUMP-like domain-containing protein</fullName>
    </recommendedName>
</protein>
<dbReference type="Proteomes" id="UP000315010">
    <property type="component" value="Unassembled WGS sequence"/>
</dbReference>
<organism evidence="1 2">
    <name type="scientific">Novipirellula herctigrandis</name>
    <dbReference type="NCBI Taxonomy" id="2527986"/>
    <lineage>
        <taxon>Bacteria</taxon>
        <taxon>Pseudomonadati</taxon>
        <taxon>Planctomycetota</taxon>
        <taxon>Planctomycetia</taxon>
        <taxon>Pirellulales</taxon>
        <taxon>Pirellulaceae</taxon>
        <taxon>Novipirellula</taxon>
    </lineage>
</organism>
<proteinExistence type="predicted"/>
<comment type="caution">
    <text evidence="1">The sequence shown here is derived from an EMBL/GenBank/DDBJ whole genome shotgun (WGS) entry which is preliminary data.</text>
</comment>
<name>A0A5C5YXV9_9BACT</name>
<dbReference type="OrthoDB" id="9810570at2"/>
<dbReference type="Gene3D" id="3.40.50.150">
    <property type="entry name" value="Vaccinia Virus protein VP39"/>
    <property type="match status" value="1"/>
</dbReference>
<evidence type="ECO:0000313" key="1">
    <source>
        <dbReference type="EMBL" id="TWT79918.1"/>
    </source>
</evidence>
<reference evidence="1 2" key="1">
    <citation type="submission" date="2019-02" db="EMBL/GenBank/DDBJ databases">
        <title>Deep-cultivation of Planctomycetes and their phenomic and genomic characterization uncovers novel biology.</title>
        <authorList>
            <person name="Wiegand S."/>
            <person name="Jogler M."/>
            <person name="Boedeker C."/>
            <person name="Pinto D."/>
            <person name="Vollmers J."/>
            <person name="Rivas-Marin E."/>
            <person name="Kohn T."/>
            <person name="Peeters S.H."/>
            <person name="Heuer A."/>
            <person name="Rast P."/>
            <person name="Oberbeckmann S."/>
            <person name="Bunk B."/>
            <person name="Jeske O."/>
            <person name="Meyerdierks A."/>
            <person name="Storesund J.E."/>
            <person name="Kallscheuer N."/>
            <person name="Luecker S."/>
            <person name="Lage O.M."/>
            <person name="Pohl T."/>
            <person name="Merkel B.J."/>
            <person name="Hornburger P."/>
            <person name="Mueller R.-W."/>
            <person name="Bruemmer F."/>
            <person name="Labrenz M."/>
            <person name="Spormann A.M."/>
            <person name="Op Den Camp H."/>
            <person name="Overmann J."/>
            <person name="Amann R."/>
            <person name="Jetten M.S.M."/>
            <person name="Mascher T."/>
            <person name="Medema M.H."/>
            <person name="Devos D.P."/>
            <person name="Kaster A.-K."/>
            <person name="Ovreas L."/>
            <person name="Rohde M."/>
            <person name="Galperin M.Y."/>
            <person name="Jogler C."/>
        </authorList>
    </citation>
    <scope>NUCLEOTIDE SEQUENCE [LARGE SCALE GENOMIC DNA]</scope>
    <source>
        <strain evidence="1 2">CA13</strain>
    </source>
</reference>
<dbReference type="CDD" id="cd02440">
    <property type="entry name" value="AdoMet_MTases"/>
    <property type="match status" value="1"/>
</dbReference>
<evidence type="ECO:0000313" key="2">
    <source>
        <dbReference type="Proteomes" id="UP000315010"/>
    </source>
</evidence>
<gene>
    <name evidence="1" type="ORF">CA13_13280</name>
</gene>